<sequence length="79" mass="8822">MLEINTKAKGVSRFAKDELTEAELLANFAKDVLINAKALITHSTVILHFFNLHRVFYIYAGKLLKNGFLTINMKGALNG</sequence>
<proteinExistence type="predicted"/>
<dbReference type="EMBL" id="WJNH01000007">
    <property type="protein sequence ID" value="MRG87146.1"/>
    <property type="molecule type" value="Genomic_DNA"/>
</dbReference>
<evidence type="ECO:0000313" key="1">
    <source>
        <dbReference type="EMBL" id="MRG87146.1"/>
    </source>
</evidence>
<name>A0A6G1X8B2_9BACI</name>
<organism evidence="1 2">
    <name type="scientific">Salinibacillus xinjiangensis</name>
    <dbReference type="NCBI Taxonomy" id="1229268"/>
    <lineage>
        <taxon>Bacteria</taxon>
        <taxon>Bacillati</taxon>
        <taxon>Bacillota</taxon>
        <taxon>Bacilli</taxon>
        <taxon>Bacillales</taxon>
        <taxon>Bacillaceae</taxon>
        <taxon>Salinibacillus</taxon>
    </lineage>
</organism>
<reference evidence="1 2" key="1">
    <citation type="submission" date="2019-11" db="EMBL/GenBank/DDBJ databases">
        <authorList>
            <person name="Li J."/>
        </authorList>
    </citation>
    <scope>NUCLEOTIDE SEQUENCE [LARGE SCALE GENOMIC DNA]</scope>
    <source>
        <strain evidence="1 2">J4</strain>
    </source>
</reference>
<accession>A0A6G1X8B2</accession>
<gene>
    <name evidence="1" type="ORF">GH754_12580</name>
</gene>
<evidence type="ECO:0000313" key="2">
    <source>
        <dbReference type="Proteomes" id="UP000480185"/>
    </source>
</evidence>
<comment type="caution">
    <text evidence="1">The sequence shown here is derived from an EMBL/GenBank/DDBJ whole genome shotgun (WGS) entry which is preliminary data.</text>
</comment>
<protein>
    <submittedName>
        <fullName evidence="1">Uncharacterized protein</fullName>
    </submittedName>
</protein>
<keyword evidence="2" id="KW-1185">Reference proteome</keyword>
<dbReference type="AlphaFoldDB" id="A0A6G1X8B2"/>
<dbReference type="Proteomes" id="UP000480185">
    <property type="component" value="Unassembled WGS sequence"/>
</dbReference>